<evidence type="ECO:0000256" key="8">
    <source>
        <dbReference type="PROSITE-ProRule" id="PRU00169"/>
    </source>
</evidence>
<keyword evidence="6" id="KW-0902">Two-component regulatory system</keyword>
<protein>
    <recommendedName>
        <fullName evidence="3">Stage 0 sporulation protein A homolog</fullName>
        <ecNumber evidence="2">2.7.13.3</ecNumber>
    </recommendedName>
</protein>
<dbReference type="InterPro" id="IPR003661">
    <property type="entry name" value="HisK_dim/P_dom"/>
</dbReference>
<dbReference type="InterPro" id="IPR001789">
    <property type="entry name" value="Sig_transdc_resp-reg_receiver"/>
</dbReference>
<evidence type="ECO:0000256" key="7">
    <source>
        <dbReference type="ARBA" id="ARBA00024867"/>
    </source>
</evidence>
<comment type="function">
    <text evidence="7">May play the central regulatory role in sporulation. It may be an element of the effector pathway responsible for the activation of sporulation genes in response to nutritional stress. Spo0A may act in concert with spo0H (a sigma factor) to control the expression of some genes that are critical to the sporulation process.</text>
</comment>
<dbReference type="Gene3D" id="3.30.565.10">
    <property type="entry name" value="Histidine kinase-like ATPase, C-terminal domain"/>
    <property type="match status" value="1"/>
</dbReference>
<dbReference type="PANTHER" id="PTHR43065">
    <property type="entry name" value="SENSOR HISTIDINE KINASE"/>
    <property type="match status" value="1"/>
</dbReference>
<evidence type="ECO:0000313" key="13">
    <source>
        <dbReference type="Proteomes" id="UP001407405"/>
    </source>
</evidence>
<sequence length="438" mass="49369">MNMRILVVDDAALNLHFVTSILHQTYPHYDIYQCQRPRHVEKLVNEKEIDVLLLDITMPEISGLDLLKSLREKLSSDDLQIIMLTALDDDDVFQTCYELGANDYVKKPFNKVELTSRLNHAIKSIQDHRQRKQLINGIKEHNNELRRVNMELQMAQAALVHSEKMAAIGQLAAGVAHEINNPIGYVSSNLETLNNYLHKMTRYIHQCREVQEALEKSEHIPSEALAVQLANGYETQKLGIIMEDLEGLMADTQEGVERVATIVKTMRNFARSGDHDEKGWVNLNDLIHQSMMMLQNESKYVADVIFREQDDIEVFCNQGQIGQVLVNILNNAVQAIRSQEKPERGRITIGLGRTEDKANIIISDNGPGIPKEYLSRIFDPFFTSKKVGDGTGLGLSISYDIIVNKHGGMLAAHSETGRGAIFDILLPIHDHQESGGTE</sequence>
<evidence type="ECO:0000256" key="3">
    <source>
        <dbReference type="ARBA" id="ARBA00018672"/>
    </source>
</evidence>
<keyword evidence="9" id="KW-0175">Coiled coil</keyword>
<dbReference type="Proteomes" id="UP001407405">
    <property type="component" value="Unassembled WGS sequence"/>
</dbReference>
<dbReference type="SMART" id="SM00387">
    <property type="entry name" value="HATPase_c"/>
    <property type="match status" value="1"/>
</dbReference>
<comment type="caution">
    <text evidence="12">The sequence shown here is derived from an EMBL/GenBank/DDBJ whole genome shotgun (WGS) entry which is preliminary data.</text>
</comment>
<dbReference type="PRINTS" id="PR00344">
    <property type="entry name" value="BCTRLSENSOR"/>
</dbReference>
<dbReference type="Gene3D" id="1.10.287.130">
    <property type="match status" value="1"/>
</dbReference>
<evidence type="ECO:0000313" key="12">
    <source>
        <dbReference type="EMBL" id="MEN1760101.1"/>
    </source>
</evidence>
<keyword evidence="5" id="KW-0808">Transferase</keyword>
<feature type="coiled-coil region" evidence="9">
    <location>
        <begin position="131"/>
        <end position="158"/>
    </location>
</feature>
<evidence type="ECO:0000256" key="4">
    <source>
        <dbReference type="ARBA" id="ARBA00022553"/>
    </source>
</evidence>
<evidence type="ECO:0000256" key="5">
    <source>
        <dbReference type="ARBA" id="ARBA00022777"/>
    </source>
</evidence>
<feature type="domain" description="Histidine kinase" evidence="10">
    <location>
        <begin position="174"/>
        <end position="430"/>
    </location>
</feature>
<dbReference type="InterPro" id="IPR003594">
    <property type="entry name" value="HATPase_dom"/>
</dbReference>
<evidence type="ECO:0000256" key="6">
    <source>
        <dbReference type="ARBA" id="ARBA00023012"/>
    </source>
</evidence>
<keyword evidence="4 8" id="KW-0597">Phosphoprotein</keyword>
<dbReference type="Pfam" id="PF02518">
    <property type="entry name" value="HATPase_c"/>
    <property type="match status" value="1"/>
</dbReference>
<feature type="domain" description="Response regulatory" evidence="11">
    <location>
        <begin position="4"/>
        <end position="122"/>
    </location>
</feature>
<proteinExistence type="predicted"/>
<dbReference type="PROSITE" id="PS50110">
    <property type="entry name" value="RESPONSE_REGULATORY"/>
    <property type="match status" value="1"/>
</dbReference>
<dbReference type="InterPro" id="IPR036890">
    <property type="entry name" value="HATPase_C_sf"/>
</dbReference>
<dbReference type="PANTHER" id="PTHR43065:SF50">
    <property type="entry name" value="HISTIDINE KINASE"/>
    <property type="match status" value="1"/>
</dbReference>
<dbReference type="Gene3D" id="3.40.50.2300">
    <property type="match status" value="1"/>
</dbReference>
<evidence type="ECO:0000256" key="9">
    <source>
        <dbReference type="SAM" id="Coils"/>
    </source>
</evidence>
<comment type="catalytic activity">
    <reaction evidence="1">
        <text>ATP + protein L-histidine = ADP + protein N-phospho-L-histidine.</text>
        <dbReference type="EC" id="2.7.13.3"/>
    </reaction>
</comment>
<evidence type="ECO:0000256" key="2">
    <source>
        <dbReference type="ARBA" id="ARBA00012438"/>
    </source>
</evidence>
<dbReference type="InterPro" id="IPR036097">
    <property type="entry name" value="HisK_dim/P_sf"/>
</dbReference>
<dbReference type="EMBL" id="JBCITM010000005">
    <property type="protein sequence ID" value="MEN1760101.1"/>
    <property type="molecule type" value="Genomic_DNA"/>
</dbReference>
<reference evidence="12 13" key="1">
    <citation type="submission" date="2024-04" db="EMBL/GenBank/DDBJ databases">
        <title>Genome sequencing and metabolic network reconstruction of aminoacids and betaine degradation by Anoxynatronum sibiricum.</title>
        <authorList>
            <person name="Detkova E.N."/>
            <person name="Boltjanskaja Y.V."/>
            <person name="Mardanov A.V."/>
            <person name="Kevbrin V."/>
        </authorList>
    </citation>
    <scope>NUCLEOTIDE SEQUENCE [LARGE SCALE GENOMIC DNA]</scope>
    <source>
        <strain evidence="12 13">Z-7981</strain>
    </source>
</reference>
<gene>
    <name evidence="12" type="ORF">AAIG11_06435</name>
</gene>
<evidence type="ECO:0000256" key="1">
    <source>
        <dbReference type="ARBA" id="ARBA00000085"/>
    </source>
</evidence>
<dbReference type="InterPro" id="IPR005467">
    <property type="entry name" value="His_kinase_dom"/>
</dbReference>
<evidence type="ECO:0000259" key="10">
    <source>
        <dbReference type="PROSITE" id="PS50109"/>
    </source>
</evidence>
<dbReference type="SMART" id="SM00448">
    <property type="entry name" value="REC"/>
    <property type="match status" value="1"/>
</dbReference>
<dbReference type="SUPFAM" id="SSF52172">
    <property type="entry name" value="CheY-like"/>
    <property type="match status" value="1"/>
</dbReference>
<name>A0ABU9VSK4_9CLOT</name>
<dbReference type="Pfam" id="PF00072">
    <property type="entry name" value="Response_reg"/>
    <property type="match status" value="1"/>
</dbReference>
<dbReference type="InterPro" id="IPR011006">
    <property type="entry name" value="CheY-like_superfamily"/>
</dbReference>
<dbReference type="SUPFAM" id="SSF55874">
    <property type="entry name" value="ATPase domain of HSP90 chaperone/DNA topoisomerase II/histidine kinase"/>
    <property type="match status" value="1"/>
</dbReference>
<dbReference type="CDD" id="cd00082">
    <property type="entry name" value="HisKA"/>
    <property type="match status" value="1"/>
</dbReference>
<dbReference type="PROSITE" id="PS50109">
    <property type="entry name" value="HIS_KIN"/>
    <property type="match status" value="1"/>
</dbReference>
<organism evidence="12 13">
    <name type="scientific">Anoxynatronum sibiricum</name>
    <dbReference type="NCBI Taxonomy" id="210623"/>
    <lineage>
        <taxon>Bacteria</taxon>
        <taxon>Bacillati</taxon>
        <taxon>Bacillota</taxon>
        <taxon>Clostridia</taxon>
        <taxon>Eubacteriales</taxon>
        <taxon>Clostridiaceae</taxon>
        <taxon>Anoxynatronum</taxon>
    </lineage>
</organism>
<feature type="modified residue" description="4-aspartylphosphate" evidence="8">
    <location>
        <position position="55"/>
    </location>
</feature>
<accession>A0ABU9VSK4</accession>
<dbReference type="RefSeq" id="WP_343185420.1">
    <property type="nucleotide sequence ID" value="NZ_JBCITM010000005.1"/>
</dbReference>
<keyword evidence="5" id="KW-0418">Kinase</keyword>
<evidence type="ECO:0000259" key="11">
    <source>
        <dbReference type="PROSITE" id="PS50110"/>
    </source>
</evidence>
<dbReference type="SUPFAM" id="SSF47384">
    <property type="entry name" value="Homodimeric domain of signal transducing histidine kinase"/>
    <property type="match status" value="1"/>
</dbReference>
<keyword evidence="13" id="KW-1185">Reference proteome</keyword>
<dbReference type="InterPro" id="IPR004358">
    <property type="entry name" value="Sig_transdc_His_kin-like_C"/>
</dbReference>
<dbReference type="EC" id="2.7.13.3" evidence="2"/>